<evidence type="ECO:0000256" key="6">
    <source>
        <dbReference type="SAM" id="Phobius"/>
    </source>
</evidence>
<dbReference type="InterPro" id="IPR059112">
    <property type="entry name" value="CysZ/EI24"/>
</dbReference>
<evidence type="ECO:0000256" key="4">
    <source>
        <dbReference type="ARBA" id="ARBA00023136"/>
    </source>
</evidence>
<protein>
    <submittedName>
        <fullName evidence="7">EI24 domain-containing protein</fullName>
    </submittedName>
</protein>
<feature type="compositionally biased region" description="Pro residues" evidence="5">
    <location>
        <begin position="270"/>
        <end position="282"/>
    </location>
</feature>
<dbReference type="OrthoDB" id="8565703at2"/>
<evidence type="ECO:0000313" key="7">
    <source>
        <dbReference type="EMBL" id="RVT53982.1"/>
    </source>
</evidence>
<name>A0A437K0Z7_9BURK</name>
<proteinExistence type="predicted"/>
<feature type="transmembrane region" description="Helical" evidence="6">
    <location>
        <begin position="20"/>
        <end position="43"/>
    </location>
</feature>
<feature type="transmembrane region" description="Helical" evidence="6">
    <location>
        <begin position="160"/>
        <end position="180"/>
    </location>
</feature>
<dbReference type="AlphaFoldDB" id="A0A437K0Z7"/>
<keyword evidence="3 6" id="KW-1133">Transmembrane helix</keyword>
<evidence type="ECO:0000256" key="5">
    <source>
        <dbReference type="SAM" id="MobiDB-lite"/>
    </source>
</evidence>
<feature type="transmembrane region" description="Helical" evidence="6">
    <location>
        <begin position="78"/>
        <end position="105"/>
    </location>
</feature>
<feature type="transmembrane region" description="Helical" evidence="6">
    <location>
        <begin position="126"/>
        <end position="154"/>
    </location>
</feature>
<sequence length="295" mass="31704">MNGLFDAFWRAAAYCLHPRLILLSLAPVLLAGGLVLGLGWLYWAPAVDAVQTALSYWTLADAALQWLDNAGFGSVRALIAPLVIVVLAVPLVVLLSLLLVALLMTPSIVGMVARRRFPMLEARHGASGWVTTVWSVWITLLALLALAVTLPLWLLPLFGLLLPPLIWGWASGRIFAFEVLAEHASAEERRTLLREHRGPLLAMGVIAGFMGAVPALVWAAGVLALVLAPLLLIVSVWLYTLVFAFAAAWFAHYALAALQQLRDQRDSTPLAPPEAPVAPELPPVQAAPALDGPKP</sequence>
<comment type="subcellular location">
    <subcellularLocation>
        <location evidence="1">Membrane</location>
        <topology evidence="1">Multi-pass membrane protein</topology>
    </subcellularLocation>
</comment>
<keyword evidence="8" id="KW-1185">Reference proteome</keyword>
<comment type="caution">
    <text evidence="7">The sequence shown here is derived from an EMBL/GenBank/DDBJ whole genome shotgun (WGS) entry which is preliminary data.</text>
</comment>
<dbReference type="EMBL" id="SACT01000001">
    <property type="protein sequence ID" value="RVT53982.1"/>
    <property type="molecule type" value="Genomic_DNA"/>
</dbReference>
<feature type="transmembrane region" description="Helical" evidence="6">
    <location>
        <begin position="200"/>
        <end position="230"/>
    </location>
</feature>
<keyword evidence="2 6" id="KW-0812">Transmembrane</keyword>
<evidence type="ECO:0000256" key="3">
    <source>
        <dbReference type="ARBA" id="ARBA00022989"/>
    </source>
</evidence>
<feature type="region of interest" description="Disordered" evidence="5">
    <location>
        <begin position="266"/>
        <end position="295"/>
    </location>
</feature>
<feature type="transmembrane region" description="Helical" evidence="6">
    <location>
        <begin position="236"/>
        <end position="255"/>
    </location>
</feature>
<gene>
    <name evidence="7" type="ORF">ENE75_03640</name>
</gene>
<evidence type="ECO:0000256" key="1">
    <source>
        <dbReference type="ARBA" id="ARBA00004141"/>
    </source>
</evidence>
<evidence type="ECO:0000313" key="8">
    <source>
        <dbReference type="Proteomes" id="UP000288178"/>
    </source>
</evidence>
<keyword evidence="4 6" id="KW-0472">Membrane</keyword>
<dbReference type="Proteomes" id="UP000288178">
    <property type="component" value="Unassembled WGS sequence"/>
</dbReference>
<accession>A0A437K0Z7</accession>
<reference evidence="7 8" key="1">
    <citation type="submission" date="2019-01" db="EMBL/GenBank/DDBJ databases">
        <authorList>
            <person name="Chen W.-M."/>
        </authorList>
    </citation>
    <scope>NUCLEOTIDE SEQUENCE [LARGE SCALE GENOMIC DNA]</scope>
    <source>
        <strain evidence="7 8">ICH-3</strain>
    </source>
</reference>
<organism evidence="7 8">
    <name type="scientific">Rubrivivax albus</name>
    <dbReference type="NCBI Taxonomy" id="2499835"/>
    <lineage>
        <taxon>Bacteria</taxon>
        <taxon>Pseudomonadati</taxon>
        <taxon>Pseudomonadota</taxon>
        <taxon>Betaproteobacteria</taxon>
        <taxon>Burkholderiales</taxon>
        <taxon>Sphaerotilaceae</taxon>
        <taxon>Rubrivivax</taxon>
    </lineage>
</organism>
<dbReference type="Pfam" id="PF07264">
    <property type="entry name" value="EI24"/>
    <property type="match status" value="1"/>
</dbReference>
<dbReference type="RefSeq" id="WP_128195699.1">
    <property type="nucleotide sequence ID" value="NZ_SACT01000001.1"/>
</dbReference>
<evidence type="ECO:0000256" key="2">
    <source>
        <dbReference type="ARBA" id="ARBA00022692"/>
    </source>
</evidence>